<organism evidence="7">
    <name type="scientific">Lutzomyia longipalpis</name>
    <name type="common">Sand fly</name>
    <dbReference type="NCBI Taxonomy" id="7200"/>
    <lineage>
        <taxon>Eukaryota</taxon>
        <taxon>Metazoa</taxon>
        <taxon>Ecdysozoa</taxon>
        <taxon>Arthropoda</taxon>
        <taxon>Hexapoda</taxon>
        <taxon>Insecta</taxon>
        <taxon>Pterygota</taxon>
        <taxon>Neoptera</taxon>
        <taxon>Endopterygota</taxon>
        <taxon>Diptera</taxon>
        <taxon>Nematocera</taxon>
        <taxon>Psychodoidea</taxon>
        <taxon>Psychodidae</taxon>
        <taxon>Lutzomyia</taxon>
        <taxon>Lutzomyia</taxon>
    </lineage>
</organism>
<dbReference type="Gene3D" id="3.10.20.90">
    <property type="entry name" value="Phosphatidylinositol 3-kinase Catalytic Subunit, Chain A, domain 1"/>
    <property type="match status" value="1"/>
</dbReference>
<feature type="domain" description="SH3" evidence="5">
    <location>
        <begin position="453"/>
        <end position="514"/>
    </location>
</feature>
<feature type="domain" description="PDZ" evidence="6">
    <location>
        <begin position="557"/>
        <end position="650"/>
    </location>
</feature>
<feature type="compositionally biased region" description="Polar residues" evidence="4">
    <location>
        <begin position="802"/>
        <end position="823"/>
    </location>
</feature>
<dbReference type="GO" id="GO:0045211">
    <property type="term" value="C:postsynaptic membrane"/>
    <property type="evidence" value="ECO:0007669"/>
    <property type="project" value="TreeGrafter"/>
</dbReference>
<dbReference type="VEuPathDB" id="VectorBase:LLONM1_003054"/>
<evidence type="ECO:0000313" key="7">
    <source>
        <dbReference type="EMBL" id="MBC1168759.1"/>
    </source>
</evidence>
<dbReference type="SUPFAM" id="SSF48403">
    <property type="entry name" value="Ankyrin repeat"/>
    <property type="match status" value="1"/>
</dbReference>
<feature type="compositionally biased region" description="Low complexity" evidence="4">
    <location>
        <begin position="423"/>
        <end position="446"/>
    </location>
</feature>
<feature type="repeat" description="ANK" evidence="2">
    <location>
        <begin position="296"/>
        <end position="328"/>
    </location>
</feature>
<dbReference type="CDD" id="cd17091">
    <property type="entry name" value="FERM_F0_SHANK"/>
    <property type="match status" value="1"/>
</dbReference>
<dbReference type="SUPFAM" id="SSF50044">
    <property type="entry name" value="SH3-domain"/>
    <property type="match status" value="1"/>
</dbReference>
<feature type="region of interest" description="Disordered" evidence="4">
    <location>
        <begin position="385"/>
        <end position="448"/>
    </location>
</feature>
<feature type="repeat" description="ANK" evidence="2">
    <location>
        <begin position="196"/>
        <end position="228"/>
    </location>
</feature>
<dbReference type="InterPro" id="IPR036028">
    <property type="entry name" value="SH3-like_dom_sf"/>
</dbReference>
<evidence type="ECO:0000259" key="5">
    <source>
        <dbReference type="PROSITE" id="PS50002"/>
    </source>
</evidence>
<dbReference type="Gene3D" id="2.30.42.10">
    <property type="match status" value="1"/>
</dbReference>
<dbReference type="InterPro" id="IPR036770">
    <property type="entry name" value="Ankyrin_rpt-contain_sf"/>
</dbReference>
<dbReference type="PROSITE" id="PS50088">
    <property type="entry name" value="ANK_REPEAT"/>
    <property type="match status" value="3"/>
</dbReference>
<feature type="compositionally biased region" description="Low complexity" evidence="4">
    <location>
        <begin position="1123"/>
        <end position="1139"/>
    </location>
</feature>
<evidence type="ECO:0000256" key="4">
    <source>
        <dbReference type="SAM" id="MobiDB-lite"/>
    </source>
</evidence>
<feature type="region of interest" description="Disordered" evidence="4">
    <location>
        <begin position="684"/>
        <end position="852"/>
    </location>
</feature>
<dbReference type="SMART" id="SM00248">
    <property type="entry name" value="ANK"/>
    <property type="match status" value="6"/>
</dbReference>
<dbReference type="InterPro" id="IPR041489">
    <property type="entry name" value="PDZ_6"/>
</dbReference>
<dbReference type="PROSITE" id="PS50297">
    <property type="entry name" value="ANK_REP_REGION"/>
    <property type="match status" value="2"/>
</dbReference>
<dbReference type="GO" id="GO:0043197">
    <property type="term" value="C:dendritic spine"/>
    <property type="evidence" value="ECO:0007669"/>
    <property type="project" value="TreeGrafter"/>
</dbReference>
<dbReference type="EMBL" id="GITU01000056">
    <property type="protein sequence ID" value="MBC1168759.1"/>
    <property type="molecule type" value="Transcribed_RNA"/>
</dbReference>
<dbReference type="FunFam" id="2.30.42.10:FF:000018">
    <property type="entry name" value="SH3 and multiple ankyrin repeat domains protein 2"/>
    <property type="match status" value="1"/>
</dbReference>
<evidence type="ECO:0000259" key="6">
    <source>
        <dbReference type="PROSITE" id="PS50106"/>
    </source>
</evidence>
<feature type="region of interest" description="Disordered" evidence="4">
    <location>
        <begin position="976"/>
        <end position="1212"/>
    </location>
</feature>
<protein>
    <submittedName>
        <fullName evidence="7">Putative 26s proteasome regulatory complex subunit psmd10</fullName>
    </submittedName>
</protein>
<dbReference type="GO" id="GO:0035255">
    <property type="term" value="F:ionotropic glutamate receptor binding"/>
    <property type="evidence" value="ECO:0007669"/>
    <property type="project" value="TreeGrafter"/>
</dbReference>
<feature type="repeat" description="ANK" evidence="2">
    <location>
        <begin position="263"/>
        <end position="295"/>
    </location>
</feature>
<dbReference type="PANTHER" id="PTHR24135">
    <property type="entry name" value="SH3 AND MULTIPLE ANKYRIN REPEAT DOMAINS PROTEIN"/>
    <property type="match status" value="1"/>
</dbReference>
<keyword evidence="1 3" id="KW-0728">SH3 domain</keyword>
<dbReference type="SMART" id="SM00326">
    <property type="entry name" value="SH3"/>
    <property type="match status" value="1"/>
</dbReference>
<dbReference type="InterPro" id="IPR001452">
    <property type="entry name" value="SH3_domain"/>
</dbReference>
<dbReference type="SMART" id="SM00228">
    <property type="entry name" value="PDZ"/>
    <property type="match status" value="1"/>
</dbReference>
<dbReference type="Gene3D" id="2.30.30.40">
    <property type="entry name" value="SH3 Domains"/>
    <property type="match status" value="1"/>
</dbReference>
<feature type="compositionally biased region" description="Low complexity" evidence="4">
    <location>
        <begin position="1075"/>
        <end position="1090"/>
    </location>
</feature>
<feature type="compositionally biased region" description="Low complexity" evidence="4">
    <location>
        <begin position="736"/>
        <end position="754"/>
    </location>
</feature>
<dbReference type="PROSITE" id="PS50002">
    <property type="entry name" value="SH3"/>
    <property type="match status" value="1"/>
</dbReference>
<dbReference type="InterPro" id="IPR001478">
    <property type="entry name" value="PDZ"/>
</dbReference>
<proteinExistence type="predicted"/>
<feature type="compositionally biased region" description="Polar residues" evidence="4">
    <location>
        <begin position="1002"/>
        <end position="1018"/>
    </location>
</feature>
<accession>A0A7G3A9R7</accession>
<dbReference type="PANTHER" id="PTHR24135:SF28">
    <property type="entry name" value="LD13733P"/>
    <property type="match status" value="1"/>
</dbReference>
<evidence type="ECO:0000256" key="3">
    <source>
        <dbReference type="PROSITE-ProRule" id="PRU00192"/>
    </source>
</evidence>
<dbReference type="FunFam" id="3.10.20.90:FF:000029">
    <property type="entry name" value="SH3 and multiple ankyrin repeat domains protein 1"/>
    <property type="match status" value="1"/>
</dbReference>
<dbReference type="FunFam" id="1.25.40.20:FF:000337">
    <property type="entry name" value="AF4/FMR2 family member 4 isoform X1"/>
    <property type="match status" value="1"/>
</dbReference>
<dbReference type="InterPro" id="IPR032425">
    <property type="entry name" value="FERM_f0"/>
</dbReference>
<dbReference type="Pfam" id="PF17820">
    <property type="entry name" value="PDZ_6"/>
    <property type="match status" value="1"/>
</dbReference>
<dbReference type="Gene3D" id="1.25.40.20">
    <property type="entry name" value="Ankyrin repeat-containing domain"/>
    <property type="match status" value="2"/>
</dbReference>
<dbReference type="CDD" id="cd06746">
    <property type="entry name" value="PDZ_SHANK1_3-like"/>
    <property type="match status" value="1"/>
</dbReference>
<reference evidence="7" key="1">
    <citation type="journal article" date="2020" name="BMC">
        <title>Leishmania infection induces a limited differential gene expression in the sand fly midgut.</title>
        <authorList>
            <person name="Coutinho-Abreu I.V."/>
            <person name="Serafim T.D."/>
            <person name="Meneses C."/>
            <person name="Kamhawi S."/>
            <person name="Oliveira F."/>
            <person name="Valenzuela J.G."/>
        </authorList>
    </citation>
    <scope>NUCLEOTIDE SEQUENCE</scope>
    <source>
        <strain evidence="7">Jacobina</strain>
        <tissue evidence="7">Midgut</tissue>
    </source>
</reference>
<sequence>MDPGGFVVDDDPPPPGSPEPRDGWLLVRIHVPELNVSKCLQFPSDRLVWNVKQQVLASLPKELKESFNYGLFCPPSNGKAGKFLDEERRLGDYPFNGPVGYLELKYKRRVYKMLNLDEKQLKALHTRANLRRFLECVGGGHVEKISKMCAKGLDPNFHCPETGETPLTMATGAKKPNKLLIALVNGGAILDYRTRDGATALHKAVERDSLEAVSTLLELGASPNYKDIRGMTPVYLSVTKKTDAKICESLLHDHASLGTQDTQGWQEVHQACRNGLVHHLEHLLFYGADMDGQNASGNTPLHVCAVNNQEACARMLLFRGAQRGALNYANQTPYQVAVIAGNLELAEMIQNYKAEDIVPFRGPPRYNPRRRSGLAWAPSSAMGRLMGPPSPCPSEHPFSSASSSLSESSSSHRSHEDDISIVTDKSIGDTSDIISDSSGVGTSSDSAACSIGHPSTTVVCMERYVAKQQGHLTIQPGDVIEVVGSTDCGLLEGYVRGTNRSGLFPIHHVQEVNIRQKNITNVSTASQEVPRQAQFVQNFNTATEPRLKKIGLSEPRTVVLHRGKRGFGFVLRGAKATSPLMQLKPSERCPALQYLDDVDPDGIADMAGLRPGDFLIAINGEDVRAASHEHVVDLIRNSGALVSMTVISQLLPDQHGSQNGMHGGSRTPIPTRQCATLPRHMSGLIPGHGGKMPAPMPPRRDPKTTLSVGRARAKSMVAGLEGGGVDDDDLAPTTKSSSAESIHQSQSAVSTPTQGGPGTPVQPRTASIKARPTSGRITAAELEELFQRQQGDARTDARYSGMMTSSRFQSGGDSGTPTPQVSPQRAPLVYSSVADMKRKKSRQGTTTRAKPCSIPLVNGELRRNFHSTPDLASASQWASGSVKGHRSQDDVHALHNSMQRLNLPPPTHPPPPPPVGQVVKVDVSRSEYESTASLQQKLKQQQQQAAKEVQNEPVEVMSSFRPATNAKLYASPQDMRTVGYRGRSEPNRRLTTGIVGPLPGNQYAQPCRSLSNASQQRPQVAPQVASSVIPAPPIPDPDYSLSESDGEEDNSVLQGRVISKTNGTVKEPPPPPAESSGNSNTSGSSTGSSSMPHSFSVEEIQKMRTKLKSSKSYPHDLLGGQGEKQQQQQQQAGMGNRNGNLEEGDNSSSGVSSDQEIALSAPEVATKAPATKVTPGPLPKPLVEPDAEVRSDDDASPSPPAKGFQRHNSLTRKQAATIAMNRAIQTKPAVSLTQLPPPIETESDDGDSCVVPPPMHLIHHHHHRHHAVARAPIPEDNIVLAPPPQFCDSFDGPQQRSVRIVGAVPKAKMHSQ</sequence>
<dbReference type="GO" id="GO:0030160">
    <property type="term" value="F:synaptic receptor adaptor activity"/>
    <property type="evidence" value="ECO:0007669"/>
    <property type="project" value="TreeGrafter"/>
</dbReference>
<dbReference type="Pfam" id="PF16511">
    <property type="entry name" value="FERM_f0"/>
    <property type="match status" value="1"/>
</dbReference>
<keyword evidence="2" id="KW-0040">ANK repeat</keyword>
<evidence type="ECO:0000256" key="2">
    <source>
        <dbReference type="PROSITE-ProRule" id="PRU00023"/>
    </source>
</evidence>
<feature type="compositionally biased region" description="Low complexity" evidence="4">
    <location>
        <begin position="395"/>
        <end position="411"/>
    </location>
</feature>
<dbReference type="InterPro" id="IPR051569">
    <property type="entry name" value="SHANK"/>
</dbReference>
<name>A0A7G3A9R7_LUTLO</name>
<dbReference type="Pfam" id="PF12796">
    <property type="entry name" value="Ank_2"/>
    <property type="match status" value="2"/>
</dbReference>
<evidence type="ECO:0000256" key="1">
    <source>
        <dbReference type="ARBA" id="ARBA00022443"/>
    </source>
</evidence>
<dbReference type="GO" id="GO:0000502">
    <property type="term" value="C:proteasome complex"/>
    <property type="evidence" value="ECO:0007669"/>
    <property type="project" value="UniProtKB-KW"/>
</dbReference>
<dbReference type="SUPFAM" id="SSF50156">
    <property type="entry name" value="PDZ domain-like"/>
    <property type="match status" value="1"/>
</dbReference>
<feature type="region of interest" description="Disordered" evidence="4">
    <location>
        <begin position="1"/>
        <end position="21"/>
    </location>
</feature>
<dbReference type="GO" id="GO:0014069">
    <property type="term" value="C:postsynaptic density"/>
    <property type="evidence" value="ECO:0007669"/>
    <property type="project" value="TreeGrafter"/>
</dbReference>
<keyword evidence="7" id="KW-0647">Proteasome</keyword>
<feature type="region of interest" description="Disordered" evidence="4">
    <location>
        <begin position="1228"/>
        <end position="1248"/>
    </location>
</feature>
<feature type="compositionally biased region" description="Polar residues" evidence="4">
    <location>
        <begin position="1146"/>
        <end position="1155"/>
    </location>
</feature>
<dbReference type="InterPro" id="IPR036034">
    <property type="entry name" value="PDZ_sf"/>
</dbReference>
<dbReference type="InterPro" id="IPR002110">
    <property type="entry name" value="Ankyrin_rpt"/>
</dbReference>
<dbReference type="PROSITE" id="PS50106">
    <property type="entry name" value="PDZ"/>
    <property type="match status" value="1"/>
</dbReference>
<dbReference type="FunFam" id="2.30.30.40:FF:000178">
    <property type="entry name" value="SH3 and multiple ankyrin repeat domains protein"/>
    <property type="match status" value="1"/>
</dbReference>